<keyword evidence="13" id="KW-1185">Reference proteome</keyword>
<evidence type="ECO:0000259" key="11">
    <source>
        <dbReference type="PROSITE" id="PS50994"/>
    </source>
</evidence>
<evidence type="ECO:0008006" key="14">
    <source>
        <dbReference type="Google" id="ProtNLM"/>
    </source>
</evidence>
<dbReference type="GO" id="GO:0008270">
    <property type="term" value="F:zinc ion binding"/>
    <property type="evidence" value="ECO:0007669"/>
    <property type="project" value="UniProtKB-KW"/>
</dbReference>
<feature type="region of interest" description="Disordered" evidence="9">
    <location>
        <begin position="575"/>
        <end position="729"/>
    </location>
</feature>
<keyword evidence="3" id="KW-0540">Nuclease</keyword>
<feature type="compositionally biased region" description="Low complexity" evidence="9">
    <location>
        <begin position="57"/>
        <end position="69"/>
    </location>
</feature>
<dbReference type="InterPro" id="IPR043128">
    <property type="entry name" value="Rev_trsase/Diguanyl_cyclase"/>
</dbReference>
<keyword evidence="6" id="KW-0694">RNA-binding</keyword>
<dbReference type="InterPro" id="IPR012337">
    <property type="entry name" value="RNaseH-like_sf"/>
</dbReference>
<dbReference type="SUPFAM" id="SSF53098">
    <property type="entry name" value="Ribonuclease H-like"/>
    <property type="match status" value="1"/>
</dbReference>
<evidence type="ECO:0000256" key="4">
    <source>
        <dbReference type="ARBA" id="ARBA00022759"/>
    </source>
</evidence>
<gene>
    <name evidence="12" type="ORF">MEPE_00477</name>
</gene>
<dbReference type="Gene3D" id="3.30.420.10">
    <property type="entry name" value="Ribonuclease H-like superfamily/Ribonuclease H"/>
    <property type="match status" value="1"/>
</dbReference>
<dbReference type="Pfam" id="PF17921">
    <property type="entry name" value="Integrase_H2C2"/>
    <property type="match status" value="1"/>
</dbReference>
<dbReference type="GO" id="GO:0016787">
    <property type="term" value="F:hydrolase activity"/>
    <property type="evidence" value="ECO:0007669"/>
    <property type="project" value="UniProtKB-KW"/>
</dbReference>
<protein>
    <recommendedName>
        <fullName evidence="14">Reverse transcriptase</fullName>
    </recommendedName>
</protein>
<dbReference type="InterPro" id="IPR043502">
    <property type="entry name" value="DNA/RNA_pol_sf"/>
</dbReference>
<dbReference type="PANTHER" id="PTHR37984:SF5">
    <property type="entry name" value="PROTEIN NYNRIN-LIKE"/>
    <property type="match status" value="1"/>
</dbReference>
<dbReference type="InterPro" id="IPR036397">
    <property type="entry name" value="RNaseH_sf"/>
</dbReference>
<feature type="region of interest" description="Disordered" evidence="9">
    <location>
        <begin position="1"/>
        <end position="69"/>
    </location>
</feature>
<dbReference type="Gene3D" id="3.10.10.10">
    <property type="entry name" value="HIV Type 1 Reverse Transcriptase, subunit A, domain 1"/>
    <property type="match status" value="1"/>
</dbReference>
<keyword evidence="4" id="KW-0255">Endonuclease</keyword>
<dbReference type="PROSITE" id="PS50158">
    <property type="entry name" value="ZF_CCHC"/>
    <property type="match status" value="1"/>
</dbReference>
<dbReference type="CDD" id="cd00303">
    <property type="entry name" value="retropepsin_like"/>
    <property type="match status" value="1"/>
</dbReference>
<evidence type="ECO:0000256" key="8">
    <source>
        <dbReference type="PROSITE-ProRule" id="PRU00047"/>
    </source>
</evidence>
<evidence type="ECO:0000256" key="3">
    <source>
        <dbReference type="ARBA" id="ARBA00022722"/>
    </source>
</evidence>
<dbReference type="GO" id="GO:0005634">
    <property type="term" value="C:nucleus"/>
    <property type="evidence" value="ECO:0007669"/>
    <property type="project" value="UniProtKB-ARBA"/>
</dbReference>
<dbReference type="PROSITE" id="PS50994">
    <property type="entry name" value="INTEGRASE"/>
    <property type="match status" value="1"/>
</dbReference>
<feature type="domain" description="Integrase catalytic" evidence="11">
    <location>
        <begin position="1756"/>
        <end position="1921"/>
    </location>
</feature>
<evidence type="ECO:0000313" key="12">
    <source>
        <dbReference type="EMBL" id="SNX81772.1"/>
    </source>
</evidence>
<evidence type="ECO:0000256" key="6">
    <source>
        <dbReference type="ARBA" id="ARBA00022884"/>
    </source>
</evidence>
<dbReference type="Proteomes" id="UP001294444">
    <property type="component" value="Unassembled WGS sequence"/>
</dbReference>
<dbReference type="PANTHER" id="PTHR37984">
    <property type="entry name" value="PROTEIN CBG26694"/>
    <property type="match status" value="1"/>
</dbReference>
<dbReference type="GO" id="GO:0003964">
    <property type="term" value="F:RNA-directed DNA polymerase activity"/>
    <property type="evidence" value="ECO:0007669"/>
    <property type="project" value="UniProtKB-KW"/>
</dbReference>
<feature type="compositionally biased region" description="Polar residues" evidence="9">
    <location>
        <begin position="35"/>
        <end position="56"/>
    </location>
</feature>
<dbReference type="Gene3D" id="1.10.340.70">
    <property type="match status" value="1"/>
</dbReference>
<dbReference type="InterPro" id="IPR000477">
    <property type="entry name" value="RT_dom"/>
</dbReference>
<dbReference type="SUPFAM" id="SSF56672">
    <property type="entry name" value="DNA/RNA polymerases"/>
    <property type="match status" value="1"/>
</dbReference>
<dbReference type="InterPro" id="IPR001878">
    <property type="entry name" value="Znf_CCHC"/>
</dbReference>
<reference evidence="12" key="1">
    <citation type="submission" date="2023-10" db="EMBL/GenBank/DDBJ databases">
        <authorList>
            <person name="Guldener U."/>
        </authorList>
    </citation>
    <scope>NUCLEOTIDE SEQUENCE</scope>
    <source>
        <strain evidence="12">Mp4</strain>
    </source>
</reference>
<dbReference type="Pfam" id="PF00665">
    <property type="entry name" value="rve"/>
    <property type="match status" value="1"/>
</dbReference>
<feature type="compositionally biased region" description="Polar residues" evidence="9">
    <location>
        <begin position="457"/>
        <end position="468"/>
    </location>
</feature>
<keyword evidence="5" id="KW-0378">Hydrolase</keyword>
<dbReference type="InterPro" id="IPR041373">
    <property type="entry name" value="RT_RNaseH"/>
</dbReference>
<keyword evidence="2" id="KW-0548">Nucleotidyltransferase</keyword>
<feature type="compositionally biased region" description="Polar residues" evidence="9">
    <location>
        <begin position="527"/>
        <end position="537"/>
    </location>
</feature>
<feature type="region of interest" description="Disordered" evidence="9">
    <location>
        <begin position="519"/>
        <end position="551"/>
    </location>
</feature>
<feature type="region of interest" description="Disordered" evidence="9">
    <location>
        <begin position="393"/>
        <end position="416"/>
    </location>
</feature>
<keyword evidence="8" id="KW-0479">Metal-binding</keyword>
<dbReference type="Pfam" id="PF00078">
    <property type="entry name" value="RVT_1"/>
    <property type="match status" value="1"/>
</dbReference>
<dbReference type="GO" id="GO:0003723">
    <property type="term" value="F:RNA binding"/>
    <property type="evidence" value="ECO:0007669"/>
    <property type="project" value="UniProtKB-KW"/>
</dbReference>
<dbReference type="EMBL" id="OAPG01000001">
    <property type="protein sequence ID" value="SNX81772.1"/>
    <property type="molecule type" value="Genomic_DNA"/>
</dbReference>
<keyword evidence="1" id="KW-0808">Transferase</keyword>
<dbReference type="Gene3D" id="3.30.70.270">
    <property type="match status" value="2"/>
</dbReference>
<evidence type="ECO:0000256" key="2">
    <source>
        <dbReference type="ARBA" id="ARBA00022695"/>
    </source>
</evidence>
<feature type="region of interest" description="Disordered" evidence="9">
    <location>
        <begin position="447"/>
        <end position="482"/>
    </location>
</feature>
<organism evidence="12 13">
    <name type="scientific">Melanopsichium pennsylvanicum</name>
    <dbReference type="NCBI Taxonomy" id="63383"/>
    <lineage>
        <taxon>Eukaryota</taxon>
        <taxon>Fungi</taxon>
        <taxon>Dikarya</taxon>
        <taxon>Basidiomycota</taxon>
        <taxon>Ustilaginomycotina</taxon>
        <taxon>Ustilaginomycetes</taxon>
        <taxon>Ustilaginales</taxon>
        <taxon>Ustilaginaceae</taxon>
        <taxon>Melanopsichium</taxon>
    </lineage>
</organism>
<dbReference type="InterPro" id="IPR001584">
    <property type="entry name" value="Integrase_cat-core"/>
</dbReference>
<evidence type="ECO:0000313" key="13">
    <source>
        <dbReference type="Proteomes" id="UP001294444"/>
    </source>
</evidence>
<evidence type="ECO:0000256" key="7">
    <source>
        <dbReference type="ARBA" id="ARBA00022918"/>
    </source>
</evidence>
<proteinExistence type="predicted"/>
<keyword evidence="8" id="KW-0862">Zinc</keyword>
<dbReference type="GO" id="GO:0015074">
    <property type="term" value="P:DNA integration"/>
    <property type="evidence" value="ECO:0007669"/>
    <property type="project" value="InterPro"/>
</dbReference>
<name>A0AAJ4XG88_9BASI</name>
<keyword evidence="8" id="KW-0863">Zinc-finger</keyword>
<dbReference type="Pfam" id="PF17917">
    <property type="entry name" value="RT_RNaseH"/>
    <property type="match status" value="1"/>
</dbReference>
<feature type="region of interest" description="Disordered" evidence="9">
    <location>
        <begin position="335"/>
        <end position="357"/>
    </location>
</feature>
<dbReference type="InterPro" id="IPR050951">
    <property type="entry name" value="Retrovirus_Pol_polyprotein"/>
</dbReference>
<keyword evidence="7" id="KW-0695">RNA-directed DNA polymerase</keyword>
<dbReference type="InterPro" id="IPR041588">
    <property type="entry name" value="Integrase_H2C2"/>
</dbReference>
<feature type="compositionally biased region" description="Low complexity" evidence="9">
    <location>
        <begin position="609"/>
        <end position="713"/>
    </location>
</feature>
<sequence length="2057" mass="231994">MPLTTTSSSPPPRRFSQRIAEKTSPAVSEPEPNVPSASLTPPTAIQFATKSATNPRSPEAIIASSPLSSPPASSLSALSLGSAMTILPSASSNGHGRLDIFNGSIGKAGNGTACHFVKNFEAYLIERDFIDDEAKSARLFKTRLDGAAEAWLESLPSTVSSTWNSLKIAFLDQYDKDTAIGGVKQTRFQRFTTHLHPTLDLLRDIEHWDEWLQRLYDLASDIPADYASPASLAFAAWSSLPPEIQATIAVPSETATVAKFVNICRAIPQQRYESILAEHDQNEEFVKEIRARKQRDAELENRIVNKILNAQRAVFPPSPPLEQGAIQQHPITFDPSHQQQQQRGRQILPPSPPREQQQARITEIVQMTFENTPQGQAQYQAALQQFQRDHPRVTMQPPLDQPYPLTPGTAPAGSNECHRCGHRGHFSTACPNTPVPQAEQTYRRMFGASSRDHSAPLPSNQPSWSKSSYPLPPQETLAPTSRKKGFVSSLGLVSQPTSYSQSQSYLQFSSSAAAPLAVQQQQQTQTSGNNAEILSSSPIPPATPLLATEASQQPRNVVDLTVEFPLARTIALVQSRQDKSRRVSPSPSIRTPSPPPHILEEARARQSKQQQPPQQQQQQQQQPPQQQQHQQQQPPQQQQQQQQQPPQQQQHQQQQPPQQQQHQQQQPPQQQQHQQQQPPQQQQHQQQQPPQQQQQQQQQPPQQQQQQQHQQPQTLPARRKGAVGKPKADIQALQQRAHYSRYDLFTLSVIVSPVRVGINSDEVTRVVGRAIVDDGASVNVVSRTALDALRLDQTPFTIGVEPSNTYVRLADGRRVKTDGSVTLSIVVKGADNELPAEELDFEVLPVAELYMILGKPWKQLVSAVQFYELDVIYVPDNRIAGFNCYWIPLVSLAHRHRLIPTPTTPLEAIRVLNSTTPRWPNVGDLERLNSPSVEEPQDQDVAQVAIEDSEPVDHAMSWAELPQSDIQPQPRKVSFVEPVDEAELDRLQNLYPVEDEDPDYLVNRKHYQEEFRPYRVNGHEDDESEDRAERITSLLFSQFGSQGTAAERQHLQALLKAKHIAFAESSADCKQNRKVICDPILISEPPDTARRSLTQALSPPQKEFLHKQVRDLISNGFLVKVDEDQVRWISETRIVPKPASEFDSNVSIDELRKQVNAALKDAGLEYDESLPPPTTISTPLPVADAKARYRLVHNYAPINRYMRDAAFVPGDIAVKASKLSNKRYLFKGDGCAGFFIVANSRLATLLSVTYIEDLGFYGYTVMPFGFKVGPSLYYRFITTAFGDLFDRDSDFWMDDVAAGHQDFGAYFVWLRTFLDRAIDTGFTLAVSKCQFLQEEITFCGQVVGQNGIRIDPSRLKAIVDWPKPTTVRELMVFRGICSYLRSKIPCFAKVFAPLDELTQKVKDYDQSLDQAWNTKHDAAFLRIKQALVNSNVLKEPRYDRPFIVQSNWSIEGMGAVLMQEYEVCKDAVGKWQLVIDPLDRSAEEQGVRRKVAFPIAYASRKLLPSEARYSAHLGELAAAKFALDKFASFTFGQPIILITDCTALRDMLRTDKMPVAHARWREQLLAHNIVEVRHCAGRRHQLAHGLSHRPQAATDDLPQPLQEYGILAIVPDPDEARSSAQRYLELDRLTGPLLQRFQGDEMEPLIRFLLFLEMPESQTLRKKLGKYDSYVIRDGDLYQRKDGELYRVLPRREAQQFARSVHNRSHMGIASTISILRLQESVIWPSMWRDVRDIIKRCPTCQQFGPRLSSTIDPVVITSPMAVWAMDFVSLPLSQGRSKVLVIIDYFSRFVWAFACTYQRARDVVKALQELRDSLGILPGKIITDGGLHFDCAEVSNFLVEHEVEHIITSAYAPWVNGLVERHNGLLIQTLRKLIANPLDDTDLPPQQWHPYLAVAVRELNCRPMPAMANWSPVELLYGFTIKDSREQQGEYPSDVAAAKSQRAFVDAIRVEASAHLEEEQGKRVAQSTPYRSSVAYEPGDLVLKHRTQLESTYSTAAKMAPRWEGPYAIQSKQRKSYIVRSLIDGRQERVHQDRLKPYWPSRELEEPGDRVTELRA</sequence>
<comment type="caution">
    <text evidence="12">The sequence shown here is derived from an EMBL/GenBank/DDBJ whole genome shotgun (WGS) entry which is preliminary data.</text>
</comment>
<dbReference type="GO" id="GO:0004519">
    <property type="term" value="F:endonuclease activity"/>
    <property type="evidence" value="ECO:0007669"/>
    <property type="project" value="UniProtKB-KW"/>
</dbReference>
<evidence type="ECO:0000256" key="9">
    <source>
        <dbReference type="SAM" id="MobiDB-lite"/>
    </source>
</evidence>
<evidence type="ECO:0000256" key="1">
    <source>
        <dbReference type="ARBA" id="ARBA00022679"/>
    </source>
</evidence>
<accession>A0AAJ4XG88</accession>
<feature type="domain" description="CCHC-type" evidence="10">
    <location>
        <begin position="417"/>
        <end position="432"/>
    </location>
</feature>
<evidence type="ECO:0000256" key="5">
    <source>
        <dbReference type="ARBA" id="ARBA00022801"/>
    </source>
</evidence>
<evidence type="ECO:0000259" key="10">
    <source>
        <dbReference type="PROSITE" id="PS50158"/>
    </source>
</evidence>